<dbReference type="OrthoDB" id="6424451at2759"/>
<evidence type="ECO:0000256" key="1">
    <source>
        <dbReference type="ARBA" id="ARBA00009817"/>
    </source>
</evidence>
<comment type="caution">
    <text evidence="2">The sequence shown here is derived from an EMBL/GenBank/DDBJ whole genome shotgun (WGS) entry which is preliminary data.</text>
</comment>
<dbReference type="InterPro" id="IPR011256">
    <property type="entry name" value="Reg_factor_effector_dom_sf"/>
</dbReference>
<dbReference type="InterPro" id="IPR006917">
    <property type="entry name" value="SOUL_heme-bd"/>
</dbReference>
<gene>
    <name evidence="2" type="primary">HEBP2_1</name>
    <name evidence="2" type="ORF">GWK47_004744</name>
</gene>
<dbReference type="SUPFAM" id="SSF55136">
    <property type="entry name" value="Probable bacterial effector-binding domain"/>
    <property type="match status" value="1"/>
</dbReference>
<comment type="similarity">
    <text evidence="1">Belongs to the HEBP family.</text>
</comment>
<dbReference type="PANTHER" id="PTHR11220">
    <property type="entry name" value="HEME-BINDING PROTEIN-RELATED"/>
    <property type="match status" value="1"/>
</dbReference>
<name>A0A8J5CYD0_CHIOP</name>
<dbReference type="Pfam" id="PF04832">
    <property type="entry name" value="SOUL"/>
    <property type="match status" value="1"/>
</dbReference>
<dbReference type="Gene3D" id="3.20.80.10">
    <property type="entry name" value="Regulatory factor, effector binding domain"/>
    <property type="match status" value="1"/>
</dbReference>
<dbReference type="Proteomes" id="UP000770661">
    <property type="component" value="Unassembled WGS sequence"/>
</dbReference>
<dbReference type="PANTHER" id="PTHR11220:SF1">
    <property type="entry name" value="HEME-BINDING PROTEIN 2"/>
    <property type="match status" value="1"/>
</dbReference>
<evidence type="ECO:0000313" key="3">
    <source>
        <dbReference type="Proteomes" id="UP000770661"/>
    </source>
</evidence>
<accession>A0A8J5CYD0</accession>
<proteinExistence type="inferred from homology"/>
<dbReference type="FunFam" id="3.20.80.10:FF:000002">
    <property type="entry name" value="Heme-binding protein 2"/>
    <property type="match status" value="1"/>
</dbReference>
<reference evidence="2" key="1">
    <citation type="submission" date="2020-07" db="EMBL/GenBank/DDBJ databases">
        <title>The High-quality genome of the commercially important snow crab, Chionoecetes opilio.</title>
        <authorList>
            <person name="Jeong J.-H."/>
            <person name="Ryu S."/>
        </authorList>
    </citation>
    <scope>NUCLEOTIDE SEQUENCE</scope>
    <source>
        <strain evidence="2">MADBK_172401_WGS</strain>
        <tissue evidence="2">Digestive gland</tissue>
    </source>
</reference>
<evidence type="ECO:0000313" key="2">
    <source>
        <dbReference type="EMBL" id="KAG0725251.1"/>
    </source>
</evidence>
<dbReference type="AlphaFoldDB" id="A0A8J5CYD0"/>
<sequence length="194" mass="21866">MGHRSQRYGWHNALAVTLCIESAPYEVVGNGETYEERIYPAQKWVTTSRLSISHEQAGSEMFHDLFNYIAGMNDAGITVDMTAPVTILVRPGEGPNCENNFTESFYVPAAHQDSPPIPTNAAVYIEERPQLHVFSRRFHGFTSDKDWVLNAAALAQDLLTDGVEDINPQTYYTAGYDSPFVIFNRTNEVWIMKN</sequence>
<dbReference type="EMBL" id="JACEEZ010005815">
    <property type="protein sequence ID" value="KAG0725251.1"/>
    <property type="molecule type" value="Genomic_DNA"/>
</dbReference>
<protein>
    <submittedName>
        <fullName evidence="2">Heme-binding protein 2</fullName>
    </submittedName>
</protein>
<keyword evidence="3" id="KW-1185">Reference proteome</keyword>
<organism evidence="2 3">
    <name type="scientific">Chionoecetes opilio</name>
    <name type="common">Atlantic snow crab</name>
    <name type="synonym">Cancer opilio</name>
    <dbReference type="NCBI Taxonomy" id="41210"/>
    <lineage>
        <taxon>Eukaryota</taxon>
        <taxon>Metazoa</taxon>
        <taxon>Ecdysozoa</taxon>
        <taxon>Arthropoda</taxon>
        <taxon>Crustacea</taxon>
        <taxon>Multicrustacea</taxon>
        <taxon>Malacostraca</taxon>
        <taxon>Eumalacostraca</taxon>
        <taxon>Eucarida</taxon>
        <taxon>Decapoda</taxon>
        <taxon>Pleocyemata</taxon>
        <taxon>Brachyura</taxon>
        <taxon>Eubrachyura</taxon>
        <taxon>Majoidea</taxon>
        <taxon>Majidae</taxon>
        <taxon>Chionoecetes</taxon>
    </lineage>
</organism>